<evidence type="ECO:0000313" key="3">
    <source>
        <dbReference type="EMBL" id="OIJ15165.1"/>
    </source>
</evidence>
<dbReference type="PANTHER" id="PTHR43674">
    <property type="entry name" value="NITRILASE C965.09-RELATED"/>
    <property type="match status" value="1"/>
</dbReference>
<dbReference type="GO" id="GO:0016811">
    <property type="term" value="F:hydrolase activity, acting on carbon-nitrogen (but not peptide) bonds, in linear amides"/>
    <property type="evidence" value="ECO:0007669"/>
    <property type="project" value="TreeGrafter"/>
</dbReference>
<gene>
    <name evidence="3" type="ORF">BKP35_04755</name>
</gene>
<comment type="caution">
    <text evidence="3">The sequence shown here is derived from an EMBL/GenBank/DDBJ whole genome shotgun (WGS) entry which is preliminary data.</text>
</comment>
<dbReference type="InterPro" id="IPR050345">
    <property type="entry name" value="Aliph_Amidase/BUP"/>
</dbReference>
<sequence>MGGVMVRKIRIALLHLLPIAGDIKYNQDLIEKAVKLAGEKNVDWVITPELATSGLQFTHIIGTDWIKQQPDKWMAHFQNIVGSIETTAFLGCTDKSKQDYKLYNSVFVINHEGNLIGKQNKIAKVDNWSRSGEFIEPIDLGYIKVGVLICADSYSKNIANTLLTKGAELLIAPSSWGPGLHGPNGEWEQRSIDTGLPIFVCNRTGEDKTVSFWEAESLVIKNGKRLLSHKSAQSTILIFDWNLEDMNLISSDFERIYID</sequence>
<proteinExistence type="predicted"/>
<dbReference type="PANTHER" id="PTHR43674:SF16">
    <property type="entry name" value="CARBON-NITROGEN FAMILY, PUTATIVE (AFU_ORTHOLOGUE AFUA_5G02350)-RELATED"/>
    <property type="match status" value="1"/>
</dbReference>
<dbReference type="Pfam" id="PF00795">
    <property type="entry name" value="CN_hydrolase"/>
    <property type="match status" value="1"/>
</dbReference>
<feature type="domain" description="CN hydrolase" evidence="2">
    <location>
        <begin position="9"/>
        <end position="243"/>
    </location>
</feature>
<evidence type="ECO:0000313" key="4">
    <source>
        <dbReference type="Proteomes" id="UP000180098"/>
    </source>
</evidence>
<dbReference type="InterPro" id="IPR036526">
    <property type="entry name" value="C-N_Hydrolase_sf"/>
</dbReference>
<keyword evidence="1 3" id="KW-0378">Hydrolase</keyword>
<dbReference type="CDD" id="cd07197">
    <property type="entry name" value="nitrilase"/>
    <property type="match status" value="1"/>
</dbReference>
<dbReference type="PROSITE" id="PS50263">
    <property type="entry name" value="CN_HYDROLASE"/>
    <property type="match status" value="1"/>
</dbReference>
<evidence type="ECO:0000259" key="2">
    <source>
        <dbReference type="PROSITE" id="PS50263"/>
    </source>
</evidence>
<dbReference type="EMBL" id="MLQQ01000002">
    <property type="protein sequence ID" value="OIJ15165.1"/>
    <property type="molecule type" value="Genomic_DNA"/>
</dbReference>
<organism evidence="3 4">
    <name type="scientific">Anaerobacillus arseniciselenatis</name>
    <dbReference type="NCBI Taxonomy" id="85682"/>
    <lineage>
        <taxon>Bacteria</taxon>
        <taxon>Bacillati</taxon>
        <taxon>Bacillota</taxon>
        <taxon>Bacilli</taxon>
        <taxon>Bacillales</taxon>
        <taxon>Bacillaceae</taxon>
        <taxon>Anaerobacillus</taxon>
    </lineage>
</organism>
<dbReference type="AlphaFoldDB" id="A0A1S2LUX6"/>
<dbReference type="SUPFAM" id="SSF56317">
    <property type="entry name" value="Carbon-nitrogen hydrolase"/>
    <property type="match status" value="1"/>
</dbReference>
<evidence type="ECO:0000256" key="1">
    <source>
        <dbReference type="ARBA" id="ARBA00022801"/>
    </source>
</evidence>
<protein>
    <submittedName>
        <fullName evidence="3">Carbon-nitrogen hydrolase family protein</fullName>
    </submittedName>
</protein>
<reference evidence="3 4" key="1">
    <citation type="submission" date="2016-10" db="EMBL/GenBank/DDBJ databases">
        <title>Draft genome sequences of four alkaliphilic bacteria belonging to the Anaerobacillus genus.</title>
        <authorList>
            <person name="Bassil N.M."/>
            <person name="Lloyd J.R."/>
        </authorList>
    </citation>
    <scope>NUCLEOTIDE SEQUENCE [LARGE SCALE GENOMIC DNA]</scope>
    <source>
        <strain evidence="3 4">DSM 15340</strain>
    </source>
</reference>
<keyword evidence="4" id="KW-1185">Reference proteome</keyword>
<dbReference type="Proteomes" id="UP000180098">
    <property type="component" value="Unassembled WGS sequence"/>
</dbReference>
<name>A0A1S2LUX6_9BACI</name>
<accession>A0A1S2LUX6</accession>
<dbReference type="Gene3D" id="3.60.110.10">
    <property type="entry name" value="Carbon-nitrogen hydrolase"/>
    <property type="match status" value="1"/>
</dbReference>
<dbReference type="InterPro" id="IPR003010">
    <property type="entry name" value="C-N_Hydrolase"/>
</dbReference>